<dbReference type="Pfam" id="PF08541">
    <property type="entry name" value="ACP_syn_III_C"/>
    <property type="match status" value="1"/>
</dbReference>
<keyword evidence="6 10" id="KW-0443">Lipid metabolism</keyword>
<sequence>MTGPTLFSRIAGTGSALPTRRVTNAELAAALAARGIETSDEWIRTRTGIAERCIVSEGETTHTLALEASRSALQAASCGPSDIDLVIVATTTPDELFPSEACRLQASLGIPPCGCFDLQAVCSGFVYALITADSLIRSGAARRALVAGADTFSRLLDWDDRSSCVLFGDGAGAVVLEASDEPGLVAGVLVADGSRGDILRVPGRIEGGRLLGSGFLHMEGRAVFREAVESLESTAREVLARAGMNASDIDCYIPHQANIRIMTHVAARLGIPQDRMETAVTHHGNTCAASVPLALDEAVRSGRLRRGQTALLQGVGAGMTCAASLLRY</sequence>
<organism evidence="13 14">
    <name type="scientific">Mesosutterella porci</name>
    <dbReference type="NCBI Taxonomy" id="2915351"/>
    <lineage>
        <taxon>Bacteria</taxon>
        <taxon>Pseudomonadati</taxon>
        <taxon>Pseudomonadota</taxon>
        <taxon>Betaproteobacteria</taxon>
        <taxon>Burkholderiales</taxon>
        <taxon>Sutterellaceae</taxon>
        <taxon>Mesosutterella</taxon>
    </lineage>
</organism>
<reference evidence="13 14" key="1">
    <citation type="submission" date="2022-02" db="EMBL/GenBank/DDBJ databases">
        <title>Mesosutterella porci, a novel member of the family Sutterellaceae from pig feces.</title>
        <authorList>
            <person name="Wylensek D."/>
            <person name="Clavel T."/>
        </authorList>
    </citation>
    <scope>NUCLEOTIDE SEQUENCE [LARGE SCALE GENOMIC DNA]</scope>
    <source>
        <strain evidence="14">oilRF-744-wt-GAM-9</strain>
    </source>
</reference>
<dbReference type="Pfam" id="PF08545">
    <property type="entry name" value="ACP_syn_III"/>
    <property type="match status" value="1"/>
</dbReference>
<evidence type="ECO:0000256" key="1">
    <source>
        <dbReference type="ARBA" id="ARBA00008642"/>
    </source>
</evidence>
<dbReference type="InterPro" id="IPR013747">
    <property type="entry name" value="ACP_syn_III_C"/>
</dbReference>
<comment type="subunit">
    <text evidence="10">Homodimer.</text>
</comment>
<comment type="caution">
    <text evidence="13">The sequence shown here is derived from an EMBL/GenBank/DDBJ whole genome shotgun (WGS) entry which is preliminary data.</text>
</comment>
<proteinExistence type="inferred from homology"/>
<evidence type="ECO:0000256" key="7">
    <source>
        <dbReference type="ARBA" id="ARBA00023160"/>
    </source>
</evidence>
<dbReference type="Proteomes" id="UP001297600">
    <property type="component" value="Unassembled WGS sequence"/>
</dbReference>
<feature type="active site" evidence="10">
    <location>
        <position position="122"/>
    </location>
</feature>
<evidence type="ECO:0000313" key="13">
    <source>
        <dbReference type="EMBL" id="MCG5030565.1"/>
    </source>
</evidence>
<dbReference type="PANTHER" id="PTHR34069:SF2">
    <property type="entry name" value="BETA-KETOACYL-[ACYL-CARRIER-PROTEIN] SYNTHASE III"/>
    <property type="match status" value="1"/>
</dbReference>
<dbReference type="InterPro" id="IPR013751">
    <property type="entry name" value="ACP_syn_III_N"/>
</dbReference>
<keyword evidence="8 10" id="KW-0511">Multifunctional enzyme</keyword>
<keyword evidence="14" id="KW-1185">Reference proteome</keyword>
<feature type="domain" description="Beta-ketoacyl-[acyl-carrier-protein] synthase III C-terminal" evidence="11">
    <location>
        <begin position="239"/>
        <end position="328"/>
    </location>
</feature>
<evidence type="ECO:0000259" key="11">
    <source>
        <dbReference type="Pfam" id="PF08541"/>
    </source>
</evidence>
<dbReference type="RefSeq" id="WP_237978217.1">
    <property type="nucleotide sequence ID" value="NZ_JAKNCT010000003.1"/>
</dbReference>
<evidence type="ECO:0000256" key="4">
    <source>
        <dbReference type="ARBA" id="ARBA00022679"/>
    </source>
</evidence>
<evidence type="ECO:0000313" key="14">
    <source>
        <dbReference type="Proteomes" id="UP001297600"/>
    </source>
</evidence>
<evidence type="ECO:0000256" key="9">
    <source>
        <dbReference type="ARBA" id="ARBA00023315"/>
    </source>
</evidence>
<dbReference type="CDD" id="cd00830">
    <property type="entry name" value="KAS_III"/>
    <property type="match status" value="1"/>
</dbReference>
<comment type="catalytic activity">
    <reaction evidence="10">
        <text>malonyl-[ACP] + acetyl-CoA + H(+) = 3-oxobutanoyl-[ACP] + CO2 + CoA</text>
        <dbReference type="Rhea" id="RHEA:12080"/>
        <dbReference type="Rhea" id="RHEA-COMP:9623"/>
        <dbReference type="Rhea" id="RHEA-COMP:9625"/>
        <dbReference type="ChEBI" id="CHEBI:15378"/>
        <dbReference type="ChEBI" id="CHEBI:16526"/>
        <dbReference type="ChEBI" id="CHEBI:57287"/>
        <dbReference type="ChEBI" id="CHEBI:57288"/>
        <dbReference type="ChEBI" id="CHEBI:78449"/>
        <dbReference type="ChEBI" id="CHEBI:78450"/>
        <dbReference type="EC" id="2.3.1.180"/>
    </reaction>
</comment>
<comment type="function">
    <text evidence="10">Catalyzes the condensation reaction of fatty acid synthesis by the addition to an acyl acceptor of two carbons from malonyl-ACP. Catalyzes the first condensation reaction which initiates fatty acid synthesis and may therefore play a role in governing the total rate of fatty acid production. Possesses both acetoacetyl-ACP synthase and acetyl transacylase activities. Its substrate specificity determines the biosynthesis of branched-chain and/or straight-chain of fatty acids.</text>
</comment>
<keyword evidence="7 10" id="KW-0275">Fatty acid biosynthesis</keyword>
<feature type="active site" evidence="10">
    <location>
        <position position="285"/>
    </location>
</feature>
<evidence type="ECO:0000256" key="6">
    <source>
        <dbReference type="ARBA" id="ARBA00023098"/>
    </source>
</evidence>
<evidence type="ECO:0000256" key="5">
    <source>
        <dbReference type="ARBA" id="ARBA00022832"/>
    </source>
</evidence>
<dbReference type="NCBIfam" id="TIGR00747">
    <property type="entry name" value="fabH"/>
    <property type="match status" value="1"/>
</dbReference>
<dbReference type="HAMAP" id="MF_01815">
    <property type="entry name" value="FabH"/>
    <property type="match status" value="1"/>
</dbReference>
<dbReference type="InterPro" id="IPR016039">
    <property type="entry name" value="Thiolase-like"/>
</dbReference>
<dbReference type="EMBL" id="JAKNCT010000003">
    <property type="protein sequence ID" value="MCG5030565.1"/>
    <property type="molecule type" value="Genomic_DNA"/>
</dbReference>
<feature type="domain" description="Beta-ketoacyl-[acyl-carrier-protein] synthase III N-terminal" evidence="12">
    <location>
        <begin position="116"/>
        <end position="193"/>
    </location>
</feature>
<feature type="active site" evidence="10">
    <location>
        <position position="255"/>
    </location>
</feature>
<dbReference type="NCBIfam" id="NF006829">
    <property type="entry name" value="PRK09352.1"/>
    <property type="match status" value="1"/>
</dbReference>
<dbReference type="Gene3D" id="3.40.47.10">
    <property type="match status" value="1"/>
</dbReference>
<accession>A0ABS9MPM6</accession>
<gene>
    <name evidence="10" type="primary">fabH</name>
    <name evidence="13" type="ORF">MAF45_03785</name>
</gene>
<keyword evidence="2 10" id="KW-0963">Cytoplasm</keyword>
<keyword evidence="5 10" id="KW-0276">Fatty acid metabolism</keyword>
<keyword evidence="9 10" id="KW-0012">Acyltransferase</keyword>
<protein>
    <recommendedName>
        <fullName evidence="10">Beta-ketoacyl-[acyl-carrier-protein] synthase III</fullName>
        <shortName evidence="10">Beta-ketoacyl-ACP synthase III</shortName>
        <shortName evidence="10">KAS III</shortName>
        <ecNumber evidence="10">2.3.1.180</ecNumber>
    </recommendedName>
    <alternativeName>
        <fullName evidence="10">3-oxoacyl-[acyl-carrier-protein] synthase 3</fullName>
    </alternativeName>
    <alternativeName>
        <fullName evidence="10">3-oxoacyl-[acyl-carrier-protein] synthase III</fullName>
    </alternativeName>
</protein>
<comment type="domain">
    <text evidence="10">The last Arg residue of the ACP-binding site is essential for the weak association between ACP/AcpP and FabH.</text>
</comment>
<dbReference type="InterPro" id="IPR004655">
    <property type="entry name" value="FabH"/>
</dbReference>
<evidence type="ECO:0000259" key="12">
    <source>
        <dbReference type="Pfam" id="PF08545"/>
    </source>
</evidence>
<dbReference type="SUPFAM" id="SSF53901">
    <property type="entry name" value="Thiolase-like"/>
    <property type="match status" value="1"/>
</dbReference>
<evidence type="ECO:0000256" key="10">
    <source>
        <dbReference type="HAMAP-Rule" id="MF_01815"/>
    </source>
</evidence>
<name>A0ABS9MPM6_9BURK</name>
<comment type="similarity">
    <text evidence="1 10">Belongs to the thiolase-like superfamily. FabH family.</text>
</comment>
<dbReference type="PANTHER" id="PTHR34069">
    <property type="entry name" value="3-OXOACYL-[ACYL-CARRIER-PROTEIN] SYNTHASE 3"/>
    <property type="match status" value="1"/>
</dbReference>
<evidence type="ECO:0000256" key="2">
    <source>
        <dbReference type="ARBA" id="ARBA00022490"/>
    </source>
</evidence>
<comment type="subcellular location">
    <subcellularLocation>
        <location evidence="10">Cytoplasm</location>
    </subcellularLocation>
</comment>
<comment type="pathway">
    <text evidence="10">Lipid metabolism; fatty acid biosynthesis.</text>
</comment>
<keyword evidence="4 10" id="KW-0808">Transferase</keyword>
<feature type="region of interest" description="ACP-binding" evidence="10">
    <location>
        <begin position="256"/>
        <end position="260"/>
    </location>
</feature>
<evidence type="ECO:0000256" key="8">
    <source>
        <dbReference type="ARBA" id="ARBA00023268"/>
    </source>
</evidence>
<keyword evidence="3 10" id="KW-0444">Lipid biosynthesis</keyword>
<evidence type="ECO:0000256" key="3">
    <source>
        <dbReference type="ARBA" id="ARBA00022516"/>
    </source>
</evidence>
<dbReference type="EC" id="2.3.1.180" evidence="10"/>